<keyword evidence="6" id="KW-1185">Reference proteome</keyword>
<sequence>MKLNKYGRQWLAERPYILALIISLILILWMASGIMQAQELPKKIDKENTLIPKVKVETLFAANVSDVVELYGRTEPDRVTHVKAEITGKIEQVFAKRGSRVSKGQIIAQLAINDLESQLAKSKALLTQREIEYQGAKKLNAEGFQGEVQVSSAAANLAAIKAEIKRLEIAISYTTIRAPFDGVLNTRYVEEGDYVKSGDDIAMIADLDPLVVRAYVTEQQVAQISVGQNAEISLLNKTQLPGQVRYIASVADDNTNTFKIEVTIENSNYQLLAGISSEVDVVLDEVPAIKMSPALLALDEMGNIGVKTVTNNTVVFTPINVVKSENDGLWLSGLGQQADVITLGQGFVRAGDIVDAVMSIEK</sequence>
<dbReference type="Gene3D" id="1.10.287.470">
    <property type="entry name" value="Helix hairpin bin"/>
    <property type="match status" value="1"/>
</dbReference>
<dbReference type="InterPro" id="IPR006143">
    <property type="entry name" value="RND_pump_MFP"/>
</dbReference>
<dbReference type="Pfam" id="PF25954">
    <property type="entry name" value="Beta-barrel_RND_2"/>
    <property type="match status" value="1"/>
</dbReference>
<dbReference type="InterPro" id="IPR058792">
    <property type="entry name" value="Beta-barrel_RND_2"/>
</dbReference>
<comment type="caution">
    <text evidence="5">The sequence shown here is derived from an EMBL/GenBank/DDBJ whole genome shotgun (WGS) entry which is preliminary data.</text>
</comment>
<dbReference type="RefSeq" id="WP_311579163.1">
    <property type="nucleotide sequence ID" value="NZ_JAVRIF010000003.1"/>
</dbReference>
<reference evidence="5 6" key="1">
    <citation type="submission" date="2023-09" db="EMBL/GenBank/DDBJ databases">
        <authorList>
            <person name="Rey-Velasco X."/>
        </authorList>
    </citation>
    <scope>NUCLEOTIDE SEQUENCE [LARGE SCALE GENOMIC DNA]</scope>
    <source>
        <strain evidence="5 6">W431</strain>
    </source>
</reference>
<evidence type="ECO:0000313" key="5">
    <source>
        <dbReference type="EMBL" id="MDT0603280.1"/>
    </source>
</evidence>
<dbReference type="PANTHER" id="PTHR30469:SF29">
    <property type="entry name" value="BLR2860 PROTEIN"/>
    <property type="match status" value="1"/>
</dbReference>
<dbReference type="InterPro" id="IPR058647">
    <property type="entry name" value="BSH_CzcB-like"/>
</dbReference>
<organism evidence="5 6">
    <name type="scientific">Thalassotalea castellviae</name>
    <dbReference type="NCBI Taxonomy" id="3075612"/>
    <lineage>
        <taxon>Bacteria</taxon>
        <taxon>Pseudomonadati</taxon>
        <taxon>Pseudomonadota</taxon>
        <taxon>Gammaproteobacteria</taxon>
        <taxon>Alteromonadales</taxon>
        <taxon>Colwelliaceae</taxon>
        <taxon>Thalassotalea</taxon>
    </lineage>
</organism>
<proteinExistence type="inferred from homology"/>
<dbReference type="Proteomes" id="UP001266357">
    <property type="component" value="Unassembled WGS sequence"/>
</dbReference>
<evidence type="ECO:0000256" key="2">
    <source>
        <dbReference type="SAM" id="Coils"/>
    </source>
</evidence>
<feature type="domain" description="CusB-like beta-barrel" evidence="3">
    <location>
        <begin position="212"/>
        <end position="280"/>
    </location>
</feature>
<dbReference type="Gene3D" id="2.40.50.100">
    <property type="match status" value="1"/>
</dbReference>
<evidence type="ECO:0000256" key="1">
    <source>
        <dbReference type="ARBA" id="ARBA00009477"/>
    </source>
</evidence>
<keyword evidence="2" id="KW-0175">Coiled coil</keyword>
<feature type="coiled-coil region" evidence="2">
    <location>
        <begin position="112"/>
        <end position="170"/>
    </location>
</feature>
<gene>
    <name evidence="5" type="ORF">RM573_06695</name>
</gene>
<evidence type="ECO:0000259" key="4">
    <source>
        <dbReference type="Pfam" id="PF25973"/>
    </source>
</evidence>
<dbReference type="Pfam" id="PF25973">
    <property type="entry name" value="BSH_CzcB"/>
    <property type="match status" value="1"/>
</dbReference>
<dbReference type="PANTHER" id="PTHR30469">
    <property type="entry name" value="MULTIDRUG RESISTANCE PROTEIN MDTA"/>
    <property type="match status" value="1"/>
</dbReference>
<name>A0ABU2ZZC3_9GAMM</name>
<accession>A0ABU2ZZC3</accession>
<evidence type="ECO:0000259" key="3">
    <source>
        <dbReference type="Pfam" id="PF25954"/>
    </source>
</evidence>
<dbReference type="EMBL" id="JAVRIF010000003">
    <property type="protein sequence ID" value="MDT0603280.1"/>
    <property type="molecule type" value="Genomic_DNA"/>
</dbReference>
<comment type="similarity">
    <text evidence="1">Belongs to the membrane fusion protein (MFP) (TC 8.A.1) family.</text>
</comment>
<dbReference type="Gene3D" id="2.40.30.170">
    <property type="match status" value="1"/>
</dbReference>
<evidence type="ECO:0000313" key="6">
    <source>
        <dbReference type="Proteomes" id="UP001266357"/>
    </source>
</evidence>
<feature type="domain" description="CzcB-like barrel-sandwich hybrid" evidence="4">
    <location>
        <begin position="78"/>
        <end position="206"/>
    </location>
</feature>
<protein>
    <submittedName>
        <fullName evidence="5">Efflux RND transporter periplasmic adaptor subunit</fullName>
    </submittedName>
</protein>
<dbReference type="SUPFAM" id="SSF111369">
    <property type="entry name" value="HlyD-like secretion proteins"/>
    <property type="match status" value="1"/>
</dbReference>
<dbReference type="NCBIfam" id="TIGR01730">
    <property type="entry name" value="RND_mfp"/>
    <property type="match status" value="1"/>
</dbReference>